<evidence type="ECO:0000313" key="1">
    <source>
        <dbReference type="EMBL" id="GBM10560.1"/>
    </source>
</evidence>
<reference evidence="1 2" key="1">
    <citation type="journal article" date="2019" name="Sci. Rep.">
        <title>Orb-weaving spider Araneus ventricosus genome elucidates the spidroin gene catalogue.</title>
        <authorList>
            <person name="Kono N."/>
            <person name="Nakamura H."/>
            <person name="Ohtoshi R."/>
            <person name="Moran D.A.P."/>
            <person name="Shinohara A."/>
            <person name="Yoshida Y."/>
            <person name="Fujiwara M."/>
            <person name="Mori M."/>
            <person name="Tomita M."/>
            <person name="Arakawa K."/>
        </authorList>
    </citation>
    <scope>NUCLEOTIDE SEQUENCE [LARGE SCALE GENOMIC DNA]</scope>
</reference>
<accession>A0A4Y2D1H2</accession>
<dbReference type="AlphaFoldDB" id="A0A4Y2D1H2"/>
<name>A0A4Y2D1H2_ARAVE</name>
<organism evidence="1 2">
    <name type="scientific">Araneus ventricosus</name>
    <name type="common">Orbweaver spider</name>
    <name type="synonym">Epeira ventricosa</name>
    <dbReference type="NCBI Taxonomy" id="182803"/>
    <lineage>
        <taxon>Eukaryota</taxon>
        <taxon>Metazoa</taxon>
        <taxon>Ecdysozoa</taxon>
        <taxon>Arthropoda</taxon>
        <taxon>Chelicerata</taxon>
        <taxon>Arachnida</taxon>
        <taxon>Araneae</taxon>
        <taxon>Araneomorphae</taxon>
        <taxon>Entelegynae</taxon>
        <taxon>Araneoidea</taxon>
        <taxon>Araneidae</taxon>
        <taxon>Araneus</taxon>
    </lineage>
</organism>
<keyword evidence="2" id="KW-1185">Reference proteome</keyword>
<gene>
    <name evidence="1" type="ORF">AVEN_109343_1</name>
</gene>
<dbReference type="Proteomes" id="UP000499080">
    <property type="component" value="Unassembled WGS sequence"/>
</dbReference>
<evidence type="ECO:0008006" key="3">
    <source>
        <dbReference type="Google" id="ProtNLM"/>
    </source>
</evidence>
<sequence length="162" mass="18101">MASLNASEARKRPPYELNTSLCCGAGETQAICIHEDLGSVSSSVGVLLNASTNHENFLLILQNRLSKHTAQLNHVWETGFVTSRPQVRRLRNVERKVEPEDLLAYAFAHSQNSTKMISENCGISKSRVWTTLNELGARTDPNLCRDCCQEMLRDVTRSATLR</sequence>
<dbReference type="EMBL" id="BGPR01000287">
    <property type="protein sequence ID" value="GBM10560.1"/>
    <property type="molecule type" value="Genomic_DNA"/>
</dbReference>
<evidence type="ECO:0000313" key="2">
    <source>
        <dbReference type="Proteomes" id="UP000499080"/>
    </source>
</evidence>
<protein>
    <recommendedName>
        <fullName evidence="3">DUF4817 domain-containing protein</fullName>
    </recommendedName>
</protein>
<proteinExistence type="predicted"/>
<comment type="caution">
    <text evidence="1">The sequence shown here is derived from an EMBL/GenBank/DDBJ whole genome shotgun (WGS) entry which is preliminary data.</text>
</comment>